<keyword evidence="2" id="KW-1185">Reference proteome</keyword>
<evidence type="ECO:0000313" key="1">
    <source>
        <dbReference type="EMBL" id="AMW04185.1"/>
    </source>
</evidence>
<evidence type="ECO:0000313" key="2">
    <source>
        <dbReference type="Proteomes" id="UP000076404"/>
    </source>
</evidence>
<dbReference type="AlphaFoldDB" id="A0A143BHV3"/>
<name>A0A143BHV3_9BACT</name>
<dbReference type="KEGG" id="gph:GEMMAAP_03710"/>
<protein>
    <submittedName>
        <fullName evidence="1">Uncharacterized protein</fullName>
    </submittedName>
</protein>
<sequence>MTPSAQTPGGPCAFRLHGAHHRTVWSLIMKRIALVAAALVLAACSAKEEAPAADTAAAAPAAAMDSAAMAAPADSTAMAAPADSTAMADTTKH</sequence>
<dbReference type="EMBL" id="CP011454">
    <property type="protein sequence ID" value="AMW04185.1"/>
    <property type="molecule type" value="Genomic_DNA"/>
</dbReference>
<organism evidence="1 2">
    <name type="scientific">Gemmatimonas phototrophica</name>
    <dbReference type="NCBI Taxonomy" id="1379270"/>
    <lineage>
        <taxon>Bacteria</taxon>
        <taxon>Pseudomonadati</taxon>
        <taxon>Gemmatimonadota</taxon>
        <taxon>Gemmatimonadia</taxon>
        <taxon>Gemmatimonadales</taxon>
        <taxon>Gemmatimonadaceae</taxon>
        <taxon>Gemmatimonas</taxon>
    </lineage>
</organism>
<reference evidence="1 2" key="2">
    <citation type="journal article" date="2016" name="Environ. Microbiol. Rep.">
        <title>Metagenomic evidence for the presence of phototrophic Gemmatimonadetes bacteria in diverse environments.</title>
        <authorList>
            <person name="Zeng Y."/>
            <person name="Baumbach J."/>
            <person name="Barbosa E.G."/>
            <person name="Azevedo V."/>
            <person name="Zhang C."/>
            <person name="Koblizek M."/>
        </authorList>
    </citation>
    <scope>NUCLEOTIDE SEQUENCE [LARGE SCALE GENOMIC DNA]</scope>
    <source>
        <strain evidence="1 2">AP64</strain>
    </source>
</reference>
<gene>
    <name evidence="1" type="ORF">GEMMAAP_03710</name>
</gene>
<accession>A0A143BHV3</accession>
<proteinExistence type="predicted"/>
<reference evidence="1 2" key="1">
    <citation type="journal article" date="2014" name="Proc. Natl. Acad. Sci. U.S.A.">
        <title>Functional type 2 photosynthetic reaction centers found in the rare bacterial phylum Gemmatimonadetes.</title>
        <authorList>
            <person name="Zeng Y."/>
            <person name="Feng F."/>
            <person name="Medova H."/>
            <person name="Dean J."/>
            <person name="Koblizek M."/>
        </authorList>
    </citation>
    <scope>NUCLEOTIDE SEQUENCE [LARGE SCALE GENOMIC DNA]</scope>
    <source>
        <strain evidence="1 2">AP64</strain>
    </source>
</reference>
<dbReference type="Proteomes" id="UP000076404">
    <property type="component" value="Chromosome"/>
</dbReference>